<dbReference type="SUPFAM" id="SSF53850">
    <property type="entry name" value="Periplasmic binding protein-like II"/>
    <property type="match status" value="1"/>
</dbReference>
<dbReference type="PANTHER" id="PTHR30290">
    <property type="entry name" value="PERIPLASMIC BINDING COMPONENT OF ABC TRANSPORTER"/>
    <property type="match status" value="1"/>
</dbReference>
<proteinExistence type="predicted"/>
<dbReference type="InterPro" id="IPR000914">
    <property type="entry name" value="SBP_5_dom"/>
</dbReference>
<keyword evidence="5" id="KW-1185">Reference proteome</keyword>
<comment type="caution">
    <text evidence="4">The sequence shown here is derived from an EMBL/GenBank/DDBJ whole genome shotgun (WGS) entry which is preliminary data.</text>
</comment>
<dbReference type="GO" id="GO:0042597">
    <property type="term" value="C:periplasmic space"/>
    <property type="evidence" value="ECO:0007669"/>
    <property type="project" value="UniProtKB-ARBA"/>
</dbReference>
<dbReference type="CDD" id="cd08494">
    <property type="entry name" value="PBP2_NikA_DppA_OppA_like_6"/>
    <property type="match status" value="1"/>
</dbReference>
<organism evidence="4 5">
    <name type="scientific">Xylanimonas oleitrophica</name>
    <dbReference type="NCBI Taxonomy" id="2607479"/>
    <lineage>
        <taxon>Bacteria</taxon>
        <taxon>Bacillati</taxon>
        <taxon>Actinomycetota</taxon>
        <taxon>Actinomycetes</taxon>
        <taxon>Micrococcales</taxon>
        <taxon>Promicromonosporaceae</taxon>
        <taxon>Xylanimonas</taxon>
    </lineage>
</organism>
<sequence>MARPHTRGSAAARLTPRAALVAAATALTLAACTAGSTSPDPSAGPGEARTDATVVVGAEPVNLDFTTTAGAAIPQLLLNNVYETLVKVDQDGEIVPLLAESWTVSDDRTVYDFTLRQGVTFSDGSDLTAEDVAASFDRVKTDWLHATKAKMDVVASTEALAPDHVRVTLSRPSNAWLFDIATAVGAVFPEELGFDLRTTAVGSGPYEVTDVVQGDHITLTGRDDYWGGAPELDTVTVRYMTDTTAATNALRAGDVDMLYGSASADQVVQLEAGGQFQVLEGTSTGDVLLSLNNRAAPFDDVRVRQAISYAIDRQAVMDTASAGYGTLVGAMVTPQDPYYEDLTDVYPYDPDRARELLAEAGATDLHVTFDVPNLGYATTAAEVIVSQLADVGVTATIVTDEFPAVWLDKVYTRHDYQMSVIQHSEARDLLTVFSPDYYLGYDDAEVRALAEQADAGTPEEYVAGMRQVVRRIVDDAAGVVLYLAPTLVVADQGLAGIKANAVTESMDLTDLHWQ</sequence>
<protein>
    <submittedName>
        <fullName evidence="4">ABC transporter substrate-binding protein</fullName>
    </submittedName>
</protein>
<dbReference type="Gene3D" id="3.40.190.10">
    <property type="entry name" value="Periplasmic binding protein-like II"/>
    <property type="match status" value="1"/>
</dbReference>
<dbReference type="Pfam" id="PF00496">
    <property type="entry name" value="SBP_bac_5"/>
    <property type="match status" value="1"/>
</dbReference>
<evidence type="ECO:0000313" key="4">
    <source>
        <dbReference type="EMBL" id="PZR53479.1"/>
    </source>
</evidence>
<dbReference type="RefSeq" id="WP_111250758.1">
    <property type="nucleotide sequence ID" value="NZ_QKWH01000004.1"/>
</dbReference>
<evidence type="ECO:0000313" key="5">
    <source>
        <dbReference type="Proteomes" id="UP000248783"/>
    </source>
</evidence>
<accession>A0A2W5WPI9</accession>
<evidence type="ECO:0000256" key="1">
    <source>
        <dbReference type="ARBA" id="ARBA00022729"/>
    </source>
</evidence>
<dbReference type="GO" id="GO:0043190">
    <property type="term" value="C:ATP-binding cassette (ABC) transporter complex"/>
    <property type="evidence" value="ECO:0007669"/>
    <property type="project" value="InterPro"/>
</dbReference>
<dbReference type="GO" id="GO:0015833">
    <property type="term" value="P:peptide transport"/>
    <property type="evidence" value="ECO:0007669"/>
    <property type="project" value="TreeGrafter"/>
</dbReference>
<dbReference type="InterPro" id="IPR039424">
    <property type="entry name" value="SBP_5"/>
</dbReference>
<dbReference type="PROSITE" id="PS51257">
    <property type="entry name" value="PROKAR_LIPOPROTEIN"/>
    <property type="match status" value="1"/>
</dbReference>
<reference evidence="4 5" key="1">
    <citation type="submission" date="2018-06" db="EMBL/GenBank/DDBJ databases">
        <title>Whole genome sequencing of a novel hydrocarbon degrading bacterial strain, PW21 isolated from oil contaminated produced water sample.</title>
        <authorList>
            <person name="Nagkirti P."/>
            <person name="Shaikh A."/>
            <person name="Gowdaman V."/>
            <person name="Engineer A.E."/>
            <person name="Dagar S."/>
            <person name="Dhakephalkar P.K."/>
        </authorList>
    </citation>
    <scope>NUCLEOTIDE SEQUENCE [LARGE SCALE GENOMIC DNA]</scope>
    <source>
        <strain evidence="4 5">PW21</strain>
    </source>
</reference>
<evidence type="ECO:0000256" key="2">
    <source>
        <dbReference type="SAM" id="SignalP"/>
    </source>
</evidence>
<dbReference type="GO" id="GO:1904680">
    <property type="term" value="F:peptide transmembrane transporter activity"/>
    <property type="evidence" value="ECO:0007669"/>
    <property type="project" value="TreeGrafter"/>
</dbReference>
<dbReference type="PIRSF" id="PIRSF002741">
    <property type="entry name" value="MppA"/>
    <property type="match status" value="1"/>
</dbReference>
<feature type="signal peptide" evidence="2">
    <location>
        <begin position="1"/>
        <end position="33"/>
    </location>
</feature>
<dbReference type="PANTHER" id="PTHR30290:SF38">
    <property type="entry name" value="D,D-DIPEPTIDE-BINDING PERIPLASMIC PROTEIN DDPA-RELATED"/>
    <property type="match status" value="1"/>
</dbReference>
<dbReference type="InterPro" id="IPR030678">
    <property type="entry name" value="Peptide/Ni-bd"/>
</dbReference>
<evidence type="ECO:0000259" key="3">
    <source>
        <dbReference type="Pfam" id="PF00496"/>
    </source>
</evidence>
<name>A0A2W5WPI9_9MICO</name>
<gene>
    <name evidence="4" type="ORF">DNL40_08220</name>
</gene>
<dbReference type="Gene3D" id="3.10.105.10">
    <property type="entry name" value="Dipeptide-binding Protein, Domain 3"/>
    <property type="match status" value="1"/>
</dbReference>
<dbReference type="AlphaFoldDB" id="A0A2W5WPI9"/>
<dbReference type="EMBL" id="QKWH01000004">
    <property type="protein sequence ID" value="PZR53479.1"/>
    <property type="molecule type" value="Genomic_DNA"/>
</dbReference>
<dbReference type="Proteomes" id="UP000248783">
    <property type="component" value="Unassembled WGS sequence"/>
</dbReference>
<feature type="domain" description="Solute-binding protein family 5" evidence="3">
    <location>
        <begin position="93"/>
        <end position="423"/>
    </location>
</feature>
<keyword evidence="1 2" id="KW-0732">Signal</keyword>
<feature type="chain" id="PRO_5039011929" evidence="2">
    <location>
        <begin position="34"/>
        <end position="514"/>
    </location>
</feature>